<feature type="transmembrane region" description="Helical" evidence="7">
    <location>
        <begin position="24"/>
        <end position="45"/>
    </location>
</feature>
<feature type="transmembrane region" description="Helical" evidence="7">
    <location>
        <begin position="112"/>
        <end position="131"/>
    </location>
</feature>
<evidence type="ECO:0000313" key="8">
    <source>
        <dbReference type="EMBL" id="QNH95651.1"/>
    </source>
</evidence>
<feature type="transmembrane region" description="Helical" evidence="7">
    <location>
        <begin position="143"/>
        <end position="162"/>
    </location>
</feature>
<keyword evidence="9" id="KW-1185">Reference proteome</keyword>
<dbReference type="RefSeq" id="WP_222104963.1">
    <property type="nucleotide sequence ID" value="NZ_CP046883.1"/>
</dbReference>
<evidence type="ECO:0000256" key="5">
    <source>
        <dbReference type="ARBA" id="ARBA00023136"/>
    </source>
</evidence>
<dbReference type="PANTHER" id="PTHR31885:SF6">
    <property type="entry name" value="GH04784P"/>
    <property type="match status" value="1"/>
</dbReference>
<dbReference type="PANTHER" id="PTHR31885">
    <property type="entry name" value="GH04784P"/>
    <property type="match status" value="1"/>
</dbReference>
<evidence type="ECO:0000256" key="2">
    <source>
        <dbReference type="ARBA" id="ARBA00007375"/>
    </source>
</evidence>
<feature type="transmembrane region" description="Helical" evidence="7">
    <location>
        <begin position="229"/>
        <end position="256"/>
    </location>
</feature>
<feature type="transmembrane region" description="Helical" evidence="7">
    <location>
        <begin position="201"/>
        <end position="223"/>
    </location>
</feature>
<evidence type="ECO:0000256" key="6">
    <source>
        <dbReference type="SAM" id="MobiDB-lite"/>
    </source>
</evidence>
<dbReference type="GO" id="GO:0016787">
    <property type="term" value="F:hydrolase activity"/>
    <property type="evidence" value="ECO:0007669"/>
    <property type="project" value="TreeGrafter"/>
</dbReference>
<feature type="transmembrane region" description="Helical" evidence="7">
    <location>
        <begin position="276"/>
        <end position="294"/>
    </location>
</feature>
<dbReference type="EMBL" id="CP046883">
    <property type="protein sequence ID" value="QNH95651.1"/>
    <property type="molecule type" value="Genomic_DNA"/>
</dbReference>
<dbReference type="Pfam" id="PF07947">
    <property type="entry name" value="YhhN"/>
    <property type="match status" value="1"/>
</dbReference>
<keyword evidence="4 7" id="KW-1133">Transmembrane helix</keyword>
<dbReference type="Proteomes" id="UP000515275">
    <property type="component" value="Chromosome"/>
</dbReference>
<keyword evidence="3 7" id="KW-0812">Transmembrane</keyword>
<protein>
    <submittedName>
        <fullName evidence="8">Lysoplasmalogenase</fullName>
    </submittedName>
</protein>
<comment type="similarity">
    <text evidence="2">Belongs to the TMEM86 family.</text>
</comment>
<dbReference type="KEGG" id="cans:GP473_02220"/>
<feature type="region of interest" description="Disordered" evidence="6">
    <location>
        <begin position="53"/>
        <end position="76"/>
    </location>
</feature>
<evidence type="ECO:0000256" key="3">
    <source>
        <dbReference type="ARBA" id="ARBA00022692"/>
    </source>
</evidence>
<evidence type="ECO:0000256" key="1">
    <source>
        <dbReference type="ARBA" id="ARBA00004141"/>
    </source>
</evidence>
<dbReference type="GO" id="GO:0016020">
    <property type="term" value="C:membrane"/>
    <property type="evidence" value="ECO:0007669"/>
    <property type="project" value="UniProtKB-SubCell"/>
</dbReference>
<dbReference type="AlphaFoldDB" id="A0A7G7YMD1"/>
<evidence type="ECO:0000313" key="9">
    <source>
        <dbReference type="Proteomes" id="UP000515275"/>
    </source>
</evidence>
<keyword evidence="5 7" id="KW-0472">Membrane</keyword>
<sequence>MVVGTLKIDADVLTSAPFNHYKNASHWLITLFFFAPGRVAVWWSAMNTHSTPNMHGTSHEHSSQNTHVTPDTHGSYDTQGTLSASTRLSLGVFVLVSVIHLINQLFSGEGLIDTVTQICLMAVLAVVLIAATRDLTPRPRVVTYTLISLFFSWLGDTVPRFLEGDASFMAMIGGFFVAQVFYAVAFWPYRGASLLRRPTFLLPYAGAAIVVVGVCWSGAGALLPAVIAYVLVILTMAILASGLGRIATLGGVLFLLSDSLIAFRSFTDATLPTHGFLVMLTYILGQGLLVWAVIRTAKDQS</sequence>
<accession>A0A7G7YMD1</accession>
<evidence type="ECO:0000256" key="4">
    <source>
        <dbReference type="ARBA" id="ARBA00022989"/>
    </source>
</evidence>
<comment type="subcellular location">
    <subcellularLocation>
        <location evidence="1">Membrane</location>
        <topology evidence="1">Multi-pass membrane protein</topology>
    </subcellularLocation>
</comment>
<feature type="transmembrane region" description="Helical" evidence="7">
    <location>
        <begin position="168"/>
        <end position="189"/>
    </location>
</feature>
<name>A0A7G7YMD1_9CORY</name>
<dbReference type="InterPro" id="IPR012506">
    <property type="entry name" value="TMEM86B-like"/>
</dbReference>
<reference evidence="8 9" key="1">
    <citation type="submission" date="2019-12" db="EMBL/GenBank/DDBJ databases">
        <title>Corynebacterium sp. nov., isolated from feces of the Anser Albifrons in China.</title>
        <authorList>
            <person name="Liu Q."/>
        </authorList>
    </citation>
    <scope>NUCLEOTIDE SEQUENCE [LARGE SCALE GENOMIC DNA]</scope>
    <source>
        <strain evidence="8 9">23H37-10</strain>
    </source>
</reference>
<evidence type="ECO:0000256" key="7">
    <source>
        <dbReference type="SAM" id="Phobius"/>
    </source>
</evidence>
<organism evidence="8 9">
    <name type="scientific">Corynebacterium anserum</name>
    <dbReference type="NCBI Taxonomy" id="2684406"/>
    <lineage>
        <taxon>Bacteria</taxon>
        <taxon>Bacillati</taxon>
        <taxon>Actinomycetota</taxon>
        <taxon>Actinomycetes</taxon>
        <taxon>Mycobacteriales</taxon>
        <taxon>Corynebacteriaceae</taxon>
        <taxon>Corynebacterium</taxon>
    </lineage>
</organism>
<gene>
    <name evidence="8" type="ORF">GP473_02220</name>
</gene>
<proteinExistence type="inferred from homology"/>